<dbReference type="OrthoDB" id="5783533at2759"/>
<dbReference type="EMBL" id="UYSG01000079">
    <property type="protein sequence ID" value="VDL16882.1"/>
    <property type="molecule type" value="Genomic_DNA"/>
</dbReference>
<dbReference type="Proteomes" id="UP000274504">
    <property type="component" value="Unassembled WGS sequence"/>
</dbReference>
<dbReference type="STRING" id="6216.A0A0R3S8T1"/>
<dbReference type="SUPFAM" id="SSF52058">
    <property type="entry name" value="L domain-like"/>
    <property type="match status" value="1"/>
</dbReference>
<evidence type="ECO:0000313" key="1">
    <source>
        <dbReference type="EMBL" id="VDL16882.1"/>
    </source>
</evidence>
<name>A0A0R3S8T1_HYMDI</name>
<sequence>MPDIHLAPPTLTISRGFALYSISIVNVSGINLNDFTSSFSEDTIKNLHTLNLTRLPIEKKTKLPAITALEQLQNLQFLIINCTALDTECLNILVEKLRLNYLDIIRNQDYRYKLLDELKELRISDISDAICNSISGHKAVDTLIEPGRPPYSVHLEMSGNLFCCTISSDSSHADAGGYNVNSNDKYEFVCEAYNDAYDDTRDAGDSSGFDVDVDYTDTNGSRSEIDIDFDFLKQVFALQF</sequence>
<reference evidence="1 2" key="2">
    <citation type="submission" date="2018-11" db="EMBL/GenBank/DDBJ databases">
        <authorList>
            <consortium name="Pathogen Informatics"/>
        </authorList>
    </citation>
    <scope>NUCLEOTIDE SEQUENCE [LARGE SCALE GENOMIC DNA]</scope>
</reference>
<proteinExistence type="predicted"/>
<reference evidence="3" key="1">
    <citation type="submission" date="2017-02" db="UniProtKB">
        <authorList>
            <consortium name="WormBaseParasite"/>
        </authorList>
    </citation>
    <scope>IDENTIFICATION</scope>
</reference>
<protein>
    <submittedName>
        <fullName evidence="3">LRRcap domain-containing protein</fullName>
    </submittedName>
</protein>
<evidence type="ECO:0000313" key="3">
    <source>
        <dbReference type="WBParaSite" id="HDID_0000058501-mRNA-1"/>
    </source>
</evidence>
<organism evidence="3">
    <name type="scientific">Hymenolepis diminuta</name>
    <name type="common">Rat tapeworm</name>
    <dbReference type="NCBI Taxonomy" id="6216"/>
    <lineage>
        <taxon>Eukaryota</taxon>
        <taxon>Metazoa</taxon>
        <taxon>Spiralia</taxon>
        <taxon>Lophotrochozoa</taxon>
        <taxon>Platyhelminthes</taxon>
        <taxon>Cestoda</taxon>
        <taxon>Eucestoda</taxon>
        <taxon>Cyclophyllidea</taxon>
        <taxon>Hymenolepididae</taxon>
        <taxon>Hymenolepis</taxon>
    </lineage>
</organism>
<accession>A0A0R3S8T1</accession>
<dbReference type="WBParaSite" id="HDID_0000058501-mRNA-1">
    <property type="protein sequence ID" value="HDID_0000058501-mRNA-1"/>
    <property type="gene ID" value="HDID_0000058501"/>
</dbReference>
<gene>
    <name evidence="1" type="ORF">HDID_LOCUS586</name>
</gene>
<evidence type="ECO:0000313" key="2">
    <source>
        <dbReference type="Proteomes" id="UP000274504"/>
    </source>
</evidence>
<dbReference type="AlphaFoldDB" id="A0A0R3S8T1"/>